<evidence type="ECO:0000313" key="1">
    <source>
        <dbReference type="EMBL" id="ANB09148.1"/>
    </source>
</evidence>
<proteinExistence type="predicted"/>
<sequence>MTEECAELVTLGPYIYQPGRDHCPSPSEGTLPRGGLPVPLRVTEPVLQRFLDVMTELEAGLAERWRRSQEALTYTGAE</sequence>
<dbReference type="EMBL" id="CP012949">
    <property type="protein sequence ID" value="ANB09148.1"/>
    <property type="molecule type" value="Genomic_DNA"/>
</dbReference>
<keyword evidence="2" id="KW-1185">Reference proteome</keyword>
<reference evidence="1 2" key="2">
    <citation type="journal article" date="2016" name="Genome Announc.">
        <title>Complete Genome Sequence of Streptomyces ambofaciens DSM 40697, a Paradigm for Genome Plasticity Studies.</title>
        <authorList>
            <person name="Thibessard A."/>
            <person name="Leblond P."/>
        </authorList>
    </citation>
    <scope>NUCLEOTIDE SEQUENCE [LARGE SCALE GENOMIC DNA]</scope>
    <source>
        <strain evidence="1 2">DSM 40697</strain>
    </source>
</reference>
<gene>
    <name evidence="1" type="ORF">SAM40697_5192</name>
</gene>
<organism evidence="1 2">
    <name type="scientific">Streptomyces ambofaciens</name>
    <dbReference type="NCBI Taxonomy" id="1889"/>
    <lineage>
        <taxon>Bacteria</taxon>
        <taxon>Bacillati</taxon>
        <taxon>Actinomycetota</taxon>
        <taxon>Actinomycetes</taxon>
        <taxon>Kitasatosporales</taxon>
        <taxon>Streptomycetaceae</taxon>
        <taxon>Streptomyces</taxon>
    </lineage>
</organism>
<accession>A0ABM6B5V0</accession>
<dbReference type="Proteomes" id="UP000076720">
    <property type="component" value="Chromosome"/>
</dbReference>
<name>A0ABM6B5V0_STRAM</name>
<evidence type="ECO:0000313" key="2">
    <source>
        <dbReference type="Proteomes" id="UP000076720"/>
    </source>
</evidence>
<protein>
    <submittedName>
        <fullName evidence="1">Uncharacterized protein</fullName>
    </submittedName>
</protein>
<reference evidence="2" key="1">
    <citation type="submission" date="2015-10" db="EMBL/GenBank/DDBJ databases">
        <title>Complete genome sequence of Streptomyces ambofaciens DSM 40697.</title>
        <authorList>
            <person name="Thibessard A."/>
            <person name="Leblond P."/>
        </authorList>
    </citation>
    <scope>NUCLEOTIDE SEQUENCE [LARGE SCALE GENOMIC DNA]</scope>
    <source>
        <strain evidence="2">DSM 40697</strain>
    </source>
</reference>